<keyword evidence="2" id="KW-1133">Transmembrane helix</keyword>
<feature type="compositionally biased region" description="Low complexity" evidence="1">
    <location>
        <begin position="63"/>
        <end position="83"/>
    </location>
</feature>
<feature type="compositionally biased region" description="Polar residues" evidence="1">
    <location>
        <begin position="48"/>
        <end position="62"/>
    </location>
</feature>
<dbReference type="KEGG" id="crd:CRES_0210"/>
<dbReference type="AlphaFoldDB" id="F8E219"/>
<dbReference type="OrthoDB" id="4772932at2"/>
<dbReference type="HOGENOM" id="CLU_075791_1_0_11"/>
<gene>
    <name evidence="3" type="ordered locus">CRES_0210</name>
</gene>
<keyword evidence="4" id="KW-1185">Reference proteome</keyword>
<sequence>MTDPNSRKPLPREVYMRRRIAAIVALVLVVLLLWWLIGSLGGDDDKQNAASDQVAETSQSTAETPQSESPKPSESESQSGEPSESAKDGEKSTDQASTANETTKADEKPKKNTCELADLEVVAKPGSPSFAPDAVPNFYVTITNPTAAECTIDLDKDKLSFEVFTLNNYQRVWGDLDCNEAGASGERKIKAGESAKYSLNSWSRTTSAPNACEARQPVGAGSYLLYAHVGDNTSKPATFNLQ</sequence>
<reference evidence="3 4" key="1">
    <citation type="journal article" date="2012" name="BMC Genomics">
        <title>Complete genome sequence, lifestyle, and multi-drug resistance of the human pathogen Corynebacterium resistens DSM 45100 isolated from blood samples of a leukemia patient.</title>
        <authorList>
            <person name="Schroder J."/>
            <person name="Maus I."/>
            <person name="Meyer K."/>
            <person name="Wordemann S."/>
            <person name="Blom J."/>
            <person name="Jaenicke S."/>
            <person name="Schneider J."/>
            <person name="Trost E."/>
            <person name="Tauch A."/>
        </authorList>
    </citation>
    <scope>NUCLEOTIDE SEQUENCE [LARGE SCALE GENOMIC DNA]</scope>
    <source>
        <strain evidence="4">DSM 45100 / JCM 12819 / CCUG 50093 / GTC 2026 / SICGH 158</strain>
    </source>
</reference>
<accession>F8E219</accession>
<feature type="region of interest" description="Disordered" evidence="1">
    <location>
        <begin position="44"/>
        <end position="111"/>
    </location>
</feature>
<name>F8E219_CORRG</name>
<keyword evidence="2" id="KW-0472">Membrane</keyword>
<dbReference type="EMBL" id="CP002857">
    <property type="protein sequence ID" value="AEI08573.1"/>
    <property type="molecule type" value="Genomic_DNA"/>
</dbReference>
<keyword evidence="2" id="KW-0812">Transmembrane</keyword>
<feature type="transmembrane region" description="Helical" evidence="2">
    <location>
        <begin position="20"/>
        <end position="37"/>
    </location>
</feature>
<evidence type="ECO:0000256" key="1">
    <source>
        <dbReference type="SAM" id="MobiDB-lite"/>
    </source>
</evidence>
<organism evidence="3 4">
    <name type="scientific">Corynebacterium resistens (strain DSM 45100 / JCM 12819 / GTC 2026 / SICGH 158)</name>
    <dbReference type="NCBI Taxonomy" id="662755"/>
    <lineage>
        <taxon>Bacteria</taxon>
        <taxon>Bacillati</taxon>
        <taxon>Actinomycetota</taxon>
        <taxon>Actinomycetes</taxon>
        <taxon>Mycobacteriales</taxon>
        <taxon>Corynebacteriaceae</taxon>
        <taxon>Corynebacterium</taxon>
    </lineage>
</organism>
<dbReference type="Proteomes" id="UP000000492">
    <property type="component" value="Chromosome"/>
</dbReference>
<evidence type="ECO:0000313" key="4">
    <source>
        <dbReference type="Proteomes" id="UP000000492"/>
    </source>
</evidence>
<evidence type="ECO:0000313" key="3">
    <source>
        <dbReference type="EMBL" id="AEI08573.1"/>
    </source>
</evidence>
<evidence type="ECO:0000256" key="2">
    <source>
        <dbReference type="SAM" id="Phobius"/>
    </source>
</evidence>
<protein>
    <submittedName>
        <fullName evidence="3">Secreted protein</fullName>
    </submittedName>
</protein>
<dbReference type="eggNOG" id="COG1572">
    <property type="taxonomic scope" value="Bacteria"/>
</dbReference>
<feature type="compositionally biased region" description="Basic and acidic residues" evidence="1">
    <location>
        <begin position="84"/>
        <end position="93"/>
    </location>
</feature>
<proteinExistence type="predicted"/>
<dbReference type="RefSeq" id="WP_013887602.1">
    <property type="nucleotide sequence ID" value="NC_015673.1"/>
</dbReference>
<dbReference type="STRING" id="662755.CRES_0210"/>